<dbReference type="InterPro" id="IPR035965">
    <property type="entry name" value="PAS-like_dom_sf"/>
</dbReference>
<evidence type="ECO:0000256" key="6">
    <source>
        <dbReference type="SAM" id="Phobius"/>
    </source>
</evidence>
<evidence type="ECO:0000313" key="10">
    <source>
        <dbReference type="Proteomes" id="UP000175989"/>
    </source>
</evidence>
<accession>A0A1E7WP37</accession>
<evidence type="ECO:0000313" key="9">
    <source>
        <dbReference type="EMBL" id="OFA00926.1"/>
    </source>
</evidence>
<comment type="caution">
    <text evidence="9">The sequence shown here is derived from an EMBL/GenBank/DDBJ whole genome shotgun (WGS) entry which is preliminary data.</text>
</comment>
<evidence type="ECO:0000256" key="5">
    <source>
        <dbReference type="ARBA" id="ARBA00023136"/>
    </source>
</evidence>
<feature type="transmembrane region" description="Helical" evidence="6">
    <location>
        <begin position="54"/>
        <end position="77"/>
    </location>
</feature>
<keyword evidence="2" id="KW-1003">Cell membrane</keyword>
<reference evidence="10" key="1">
    <citation type="journal article" date="2016" name="Front. Microbiol.">
        <title>Molecular Keys to the Janthinobacterium and Duganella spp. Interaction with the Plant Pathogen Fusarium graminearum.</title>
        <authorList>
            <person name="Haack F.S."/>
            <person name="Poehlein A."/>
            <person name="Kroger C."/>
            <person name="Voigt C.A."/>
            <person name="Piepenbring M."/>
            <person name="Bode H.B."/>
            <person name="Daniel R."/>
            <person name="Schafer W."/>
            <person name="Streit W.R."/>
        </authorList>
    </citation>
    <scope>NUCLEOTIDE SEQUENCE [LARGE SCALE GENOMIC DNA]</scope>
    <source>
        <strain evidence="10">T54</strain>
    </source>
</reference>
<dbReference type="Pfam" id="PF00989">
    <property type="entry name" value="PAS"/>
    <property type="match status" value="1"/>
</dbReference>
<dbReference type="InterPro" id="IPR043128">
    <property type="entry name" value="Rev_trsase/Diguanyl_cyclase"/>
</dbReference>
<dbReference type="PATRIC" id="fig|762836.4.peg.2288"/>
<evidence type="ECO:0000256" key="4">
    <source>
        <dbReference type="ARBA" id="ARBA00022989"/>
    </source>
</evidence>
<keyword evidence="4 6" id="KW-1133">Transmembrane helix</keyword>
<dbReference type="PROSITE" id="PS50112">
    <property type="entry name" value="PAS"/>
    <property type="match status" value="1"/>
</dbReference>
<dbReference type="GO" id="GO:0007165">
    <property type="term" value="P:signal transduction"/>
    <property type="evidence" value="ECO:0007669"/>
    <property type="project" value="InterPro"/>
</dbReference>
<keyword evidence="3 6" id="KW-0812">Transmembrane</keyword>
<comment type="subcellular location">
    <subcellularLocation>
        <location evidence="1">Cell membrane</location>
        <topology evidence="1">Multi-pass membrane protein</topology>
    </subcellularLocation>
</comment>
<dbReference type="CDD" id="cd00130">
    <property type="entry name" value="PAS"/>
    <property type="match status" value="1"/>
</dbReference>
<protein>
    <submittedName>
        <fullName evidence="9">Response regulator PleD</fullName>
    </submittedName>
</protein>
<dbReference type="Gene3D" id="6.10.340.10">
    <property type="match status" value="1"/>
</dbReference>
<sequence length="701" mass="75626">MLSAEVARLRTVLPQYINTYWSKSVCYAILATAPHKKRTMAVSVSLPRSLKFRMTLVVILLVLVATMIVTWVALLLAERDMKAVIGDQQFALLSSSAAQLDAQLNAKKLLLASLAEAVPQSAGASAAGMLEFVRQHPIARREFRNLALYNRQGDLLHTQGDAIATLDAPARLRAYLDQVRAGGKAVVSPPFKSFLTGAAAVVIMQPVTDADGRTTMLLGGSLDLADSSMLEQVAGQRSGKTGYSFIFTKDGVVVQHPDRSLLLGNLTERANPNLATRRALAGFEGWTEAVGKDGTLSIYSYKRLQGADWIVGARYPVAEAFAPMIAMRHQGMIAAAVFAAVAGFMTWLAICAMLRPLNLLRQHIGEIRNGSAEIAVLQRSRPDEIGELSGAFHQLMAEREAAQQAIRDSEALISSILERAPDAFVSCAADGAITNWNAAAERTFGWRRADVLGRDIAELIVPPAMRGAHQAGMRAFGEGNMGRLMNARVRISAVHRDGHEVPVELSLGSIRHAGEYYATAFLHDITERLAFEAQLTQLARIDPLTGIANRLCFEETLQQAVLRARRNRVPLALAYLDIDRFKAINDSLGHAAGDQVLCEFAARLGANVRAADTVARIAGDEFVIIFEQVGQADEAARLADKIVAAIRAPFTVAGSPRQVTTSIGIALLDGDDLTPAALVARADAALYQAKHQGRDGYALAP</sequence>
<dbReference type="InterPro" id="IPR052163">
    <property type="entry name" value="DGC-Regulatory_Protein"/>
</dbReference>
<dbReference type="PROSITE" id="PS50887">
    <property type="entry name" value="GGDEF"/>
    <property type="match status" value="1"/>
</dbReference>
<dbReference type="InterPro" id="IPR013767">
    <property type="entry name" value="PAS_fold"/>
</dbReference>
<dbReference type="CDD" id="cd01949">
    <property type="entry name" value="GGDEF"/>
    <property type="match status" value="1"/>
</dbReference>
<dbReference type="Pfam" id="PF00990">
    <property type="entry name" value="GGDEF"/>
    <property type="match status" value="1"/>
</dbReference>
<dbReference type="EMBL" id="LROM01000081">
    <property type="protein sequence ID" value="OFA00926.1"/>
    <property type="molecule type" value="Genomic_DNA"/>
</dbReference>
<dbReference type="InterPro" id="IPR029787">
    <property type="entry name" value="Nucleotide_cyclase"/>
</dbReference>
<dbReference type="Pfam" id="PF02743">
    <property type="entry name" value="dCache_1"/>
    <property type="match status" value="1"/>
</dbReference>
<dbReference type="AlphaFoldDB" id="A0A1E7WP37"/>
<name>A0A1E7WP37_9BURK</name>
<gene>
    <name evidence="9" type="primary">pleD_8</name>
    <name evidence="9" type="ORF">DUPY_22100</name>
</gene>
<evidence type="ECO:0000256" key="3">
    <source>
        <dbReference type="ARBA" id="ARBA00022692"/>
    </source>
</evidence>
<dbReference type="InterPro" id="IPR003660">
    <property type="entry name" value="HAMP_dom"/>
</dbReference>
<evidence type="ECO:0000259" key="8">
    <source>
        <dbReference type="PROSITE" id="PS50887"/>
    </source>
</evidence>
<proteinExistence type="predicted"/>
<dbReference type="InterPro" id="IPR033479">
    <property type="entry name" value="dCache_1"/>
</dbReference>
<dbReference type="NCBIfam" id="TIGR00254">
    <property type="entry name" value="GGDEF"/>
    <property type="match status" value="1"/>
</dbReference>
<feature type="transmembrane region" description="Helical" evidence="6">
    <location>
        <begin position="331"/>
        <end position="350"/>
    </location>
</feature>
<evidence type="ECO:0000256" key="1">
    <source>
        <dbReference type="ARBA" id="ARBA00004651"/>
    </source>
</evidence>
<dbReference type="NCBIfam" id="TIGR00229">
    <property type="entry name" value="sensory_box"/>
    <property type="match status" value="1"/>
</dbReference>
<dbReference type="CDD" id="cd18773">
    <property type="entry name" value="PDC1_HK_sensor"/>
    <property type="match status" value="1"/>
</dbReference>
<dbReference type="SUPFAM" id="SSF158472">
    <property type="entry name" value="HAMP domain-like"/>
    <property type="match status" value="1"/>
</dbReference>
<evidence type="ECO:0000259" key="7">
    <source>
        <dbReference type="PROSITE" id="PS50112"/>
    </source>
</evidence>
<dbReference type="GO" id="GO:0005886">
    <property type="term" value="C:plasma membrane"/>
    <property type="evidence" value="ECO:0007669"/>
    <property type="project" value="UniProtKB-SubCell"/>
</dbReference>
<dbReference type="GO" id="GO:0006355">
    <property type="term" value="P:regulation of DNA-templated transcription"/>
    <property type="evidence" value="ECO:0007669"/>
    <property type="project" value="InterPro"/>
</dbReference>
<organism evidence="9 10">
    <name type="scientific">Duganella phyllosphaerae</name>
    <dbReference type="NCBI Taxonomy" id="762836"/>
    <lineage>
        <taxon>Bacteria</taxon>
        <taxon>Pseudomonadati</taxon>
        <taxon>Pseudomonadota</taxon>
        <taxon>Betaproteobacteria</taxon>
        <taxon>Burkholderiales</taxon>
        <taxon>Oxalobacteraceae</taxon>
        <taxon>Telluria group</taxon>
        <taxon>Duganella</taxon>
    </lineage>
</organism>
<feature type="domain" description="GGDEF" evidence="8">
    <location>
        <begin position="569"/>
        <end position="701"/>
    </location>
</feature>
<dbReference type="SMART" id="SM00267">
    <property type="entry name" value="GGDEF"/>
    <property type="match status" value="1"/>
</dbReference>
<dbReference type="FunFam" id="3.30.70.270:FF:000001">
    <property type="entry name" value="Diguanylate cyclase domain protein"/>
    <property type="match status" value="1"/>
</dbReference>
<feature type="domain" description="PAS" evidence="7">
    <location>
        <begin position="409"/>
        <end position="462"/>
    </location>
</feature>
<evidence type="ECO:0000256" key="2">
    <source>
        <dbReference type="ARBA" id="ARBA00022475"/>
    </source>
</evidence>
<dbReference type="CDD" id="cd06225">
    <property type="entry name" value="HAMP"/>
    <property type="match status" value="1"/>
</dbReference>
<dbReference type="GO" id="GO:0003824">
    <property type="term" value="F:catalytic activity"/>
    <property type="evidence" value="ECO:0007669"/>
    <property type="project" value="UniProtKB-ARBA"/>
</dbReference>
<dbReference type="InterPro" id="IPR000014">
    <property type="entry name" value="PAS"/>
</dbReference>
<dbReference type="Gene3D" id="3.30.450.20">
    <property type="entry name" value="PAS domain"/>
    <property type="match status" value="3"/>
</dbReference>
<dbReference type="Pfam" id="PF00672">
    <property type="entry name" value="HAMP"/>
    <property type="match status" value="1"/>
</dbReference>
<dbReference type="CDD" id="cd12912">
    <property type="entry name" value="PDC2_MCP_like"/>
    <property type="match status" value="1"/>
</dbReference>
<dbReference type="Proteomes" id="UP000175989">
    <property type="component" value="Unassembled WGS sequence"/>
</dbReference>
<keyword evidence="5 6" id="KW-0472">Membrane</keyword>
<dbReference type="Gene3D" id="3.30.70.270">
    <property type="match status" value="1"/>
</dbReference>
<dbReference type="PANTHER" id="PTHR46663:SF3">
    <property type="entry name" value="SLL0267 PROTEIN"/>
    <property type="match status" value="1"/>
</dbReference>
<dbReference type="SMART" id="SM00091">
    <property type="entry name" value="PAS"/>
    <property type="match status" value="1"/>
</dbReference>
<dbReference type="InterPro" id="IPR000160">
    <property type="entry name" value="GGDEF_dom"/>
</dbReference>
<dbReference type="SUPFAM" id="SSF55785">
    <property type="entry name" value="PYP-like sensor domain (PAS domain)"/>
    <property type="match status" value="1"/>
</dbReference>
<dbReference type="SUPFAM" id="SSF55073">
    <property type="entry name" value="Nucleotide cyclase"/>
    <property type="match status" value="1"/>
</dbReference>
<dbReference type="PANTHER" id="PTHR46663">
    <property type="entry name" value="DIGUANYLATE CYCLASE DGCT-RELATED"/>
    <property type="match status" value="1"/>
</dbReference>
<keyword evidence="10" id="KW-1185">Reference proteome</keyword>